<dbReference type="InterPro" id="IPR036271">
    <property type="entry name" value="Tet_transcr_reg_TetR-rel_C_sf"/>
</dbReference>
<dbReference type="PANTHER" id="PTHR30055">
    <property type="entry name" value="HTH-TYPE TRANSCRIPTIONAL REGULATOR RUTR"/>
    <property type="match status" value="1"/>
</dbReference>
<dbReference type="GO" id="GO:0003700">
    <property type="term" value="F:DNA-binding transcription factor activity"/>
    <property type="evidence" value="ECO:0007669"/>
    <property type="project" value="TreeGrafter"/>
</dbReference>
<dbReference type="GO" id="GO:0000976">
    <property type="term" value="F:transcription cis-regulatory region binding"/>
    <property type="evidence" value="ECO:0007669"/>
    <property type="project" value="TreeGrafter"/>
</dbReference>
<organism evidence="4 5">
    <name type="scientific">Collimonas pratensis</name>
    <dbReference type="NCBI Taxonomy" id="279113"/>
    <lineage>
        <taxon>Bacteria</taxon>
        <taxon>Pseudomonadati</taxon>
        <taxon>Pseudomonadota</taxon>
        <taxon>Betaproteobacteria</taxon>
        <taxon>Burkholderiales</taxon>
        <taxon>Oxalobacteraceae</taxon>
        <taxon>Collimonas</taxon>
    </lineage>
</organism>
<dbReference type="Pfam" id="PF00440">
    <property type="entry name" value="TetR_N"/>
    <property type="match status" value="1"/>
</dbReference>
<dbReference type="RefSeq" id="WP_061935923.1">
    <property type="nucleotide sequence ID" value="NZ_CP013234.1"/>
</dbReference>
<dbReference type="PANTHER" id="PTHR30055:SF226">
    <property type="entry name" value="HTH-TYPE TRANSCRIPTIONAL REGULATOR PKSA"/>
    <property type="match status" value="1"/>
</dbReference>
<evidence type="ECO:0000256" key="1">
    <source>
        <dbReference type="ARBA" id="ARBA00023125"/>
    </source>
</evidence>
<evidence type="ECO:0000313" key="5">
    <source>
        <dbReference type="Proteomes" id="UP000074561"/>
    </source>
</evidence>
<feature type="domain" description="HTH tetR-type" evidence="3">
    <location>
        <begin position="24"/>
        <end position="84"/>
    </location>
</feature>
<dbReference type="OrthoDB" id="9790413at2"/>
<feature type="DNA-binding region" description="H-T-H motif" evidence="2">
    <location>
        <begin position="47"/>
        <end position="66"/>
    </location>
</feature>
<evidence type="ECO:0000256" key="2">
    <source>
        <dbReference type="PROSITE-ProRule" id="PRU00335"/>
    </source>
</evidence>
<dbReference type="SUPFAM" id="SSF48498">
    <property type="entry name" value="Tetracyclin repressor-like, C-terminal domain"/>
    <property type="match status" value="1"/>
</dbReference>
<dbReference type="Gene3D" id="1.10.357.10">
    <property type="entry name" value="Tetracycline Repressor, domain 2"/>
    <property type="match status" value="1"/>
</dbReference>
<accession>A0A127PYJ3</accession>
<sequence length="230" mass="25292">MATRKTASPPERAYRGVGITQRQAERRARLIRAAIQCFGRDGYHATTLKSLCAEAGLTERYFYESFANFDEILCSCYQHAAETIFGIVSADIAAARPDPMSRLRAALKSYFKVIADDPARARLTLIEIVGASDNANQAYRAQLAITVDVIRLEIFKELPPNPGNGLSLQVLATAMMGSAYQLAKEWVLSDFKLPRATLVRNLEAVAAGIVSEWQVVRSPSAGNRQTKARP</sequence>
<reference evidence="4 5" key="1">
    <citation type="submission" date="2015-11" db="EMBL/GenBank/DDBJ databases">
        <title>Exploring the genomic traits of fungus-feeding bacterial genus Collimonas.</title>
        <authorList>
            <person name="Song C."/>
            <person name="Schmidt R."/>
            <person name="de Jager V."/>
            <person name="Krzyzanowska D."/>
            <person name="Jongedijk E."/>
            <person name="Cankar K."/>
            <person name="Beekwilder J."/>
            <person name="van Veen A."/>
            <person name="de Boer W."/>
            <person name="van Veen J.A."/>
            <person name="Garbeva P."/>
        </authorList>
    </citation>
    <scope>NUCLEOTIDE SEQUENCE [LARGE SCALE GENOMIC DNA]</scope>
    <source>
        <strain evidence="4 5">Ter91</strain>
    </source>
</reference>
<dbReference type="STRING" id="279113.CPter91_0266"/>
<name>A0A127PYJ3_9BURK</name>
<evidence type="ECO:0000259" key="3">
    <source>
        <dbReference type="PROSITE" id="PS50977"/>
    </source>
</evidence>
<dbReference type="PROSITE" id="PS50977">
    <property type="entry name" value="HTH_TETR_2"/>
    <property type="match status" value="1"/>
</dbReference>
<dbReference type="EMBL" id="CP013234">
    <property type="protein sequence ID" value="AMP02665.1"/>
    <property type="molecule type" value="Genomic_DNA"/>
</dbReference>
<protein>
    <submittedName>
        <fullName evidence="4">Bacterial regulatory s, tetR family protein</fullName>
    </submittedName>
</protein>
<dbReference type="Proteomes" id="UP000074561">
    <property type="component" value="Chromosome"/>
</dbReference>
<dbReference type="InterPro" id="IPR009057">
    <property type="entry name" value="Homeodomain-like_sf"/>
</dbReference>
<dbReference type="InterPro" id="IPR050109">
    <property type="entry name" value="HTH-type_TetR-like_transc_reg"/>
</dbReference>
<dbReference type="AlphaFoldDB" id="A0A127PYJ3"/>
<gene>
    <name evidence="4" type="ORF">CPter91_0266</name>
</gene>
<dbReference type="InterPro" id="IPR001647">
    <property type="entry name" value="HTH_TetR"/>
</dbReference>
<proteinExistence type="predicted"/>
<keyword evidence="1 2" id="KW-0238">DNA-binding</keyword>
<dbReference type="PATRIC" id="fig|279113.9.peg.272"/>
<dbReference type="KEGG" id="cpra:CPter91_0266"/>
<evidence type="ECO:0000313" key="4">
    <source>
        <dbReference type="EMBL" id="AMP02665.1"/>
    </source>
</evidence>
<dbReference type="SUPFAM" id="SSF46689">
    <property type="entry name" value="Homeodomain-like"/>
    <property type="match status" value="1"/>
</dbReference>